<reference evidence="2 3" key="1">
    <citation type="submission" date="2013-07" db="EMBL/GenBank/DDBJ databases">
        <title>Thalassospira permensis NBRC 106175 Genome Sequencing.</title>
        <authorList>
            <person name="Lai Q."/>
            <person name="Shao Z."/>
        </authorList>
    </citation>
    <scope>NUCLEOTIDE SEQUENCE [LARGE SCALE GENOMIC DNA]</scope>
    <source>
        <strain evidence="2 3">NBRC 106175</strain>
    </source>
</reference>
<evidence type="ECO:0000256" key="1">
    <source>
        <dbReference type="SAM" id="Phobius"/>
    </source>
</evidence>
<sequence length="200" mass="22631">MKTMKTTKAAIIALGLHILFISGWIGGFYFTGCNQYSPFGNNIFRIQWEVILAGYAAIVGGFFALQSAMYATKRAELRAAQRYCWKCTINLPYLADYIEDIAKSIIEEPESVSEISTDAAKFIEEQLPEPNDNVPHELIKVHDSLVKLIYTFKEILSLSKESGIDHVQEAVGSLKEIAEIIRLLQNKSDHWENICNRELL</sequence>
<dbReference type="EMBL" id="AUNC01000006">
    <property type="protein sequence ID" value="KEO58586.1"/>
    <property type="molecule type" value="Genomic_DNA"/>
</dbReference>
<accession>A0ABR4TUB2</accession>
<gene>
    <name evidence="2" type="ORF">SMB34_13810</name>
</gene>
<keyword evidence="1" id="KW-0472">Membrane</keyword>
<feature type="transmembrane region" description="Helical" evidence="1">
    <location>
        <begin position="9"/>
        <end position="30"/>
    </location>
</feature>
<keyword evidence="1" id="KW-1133">Transmembrane helix</keyword>
<keyword evidence="1" id="KW-0812">Transmembrane</keyword>
<feature type="transmembrane region" description="Helical" evidence="1">
    <location>
        <begin position="50"/>
        <end position="72"/>
    </location>
</feature>
<keyword evidence="3" id="KW-1185">Reference proteome</keyword>
<name>A0ABR4TUB2_9PROT</name>
<protein>
    <submittedName>
        <fullName evidence="2">Uncharacterized protein</fullName>
    </submittedName>
</protein>
<evidence type="ECO:0000313" key="3">
    <source>
        <dbReference type="Proteomes" id="UP000027463"/>
    </source>
</evidence>
<comment type="caution">
    <text evidence="2">The sequence shown here is derived from an EMBL/GenBank/DDBJ whole genome shotgun (WGS) entry which is preliminary data.</text>
</comment>
<proteinExistence type="predicted"/>
<evidence type="ECO:0000313" key="2">
    <source>
        <dbReference type="EMBL" id="KEO58586.1"/>
    </source>
</evidence>
<dbReference type="Proteomes" id="UP000027463">
    <property type="component" value="Unassembled WGS sequence"/>
</dbReference>
<organism evidence="2 3">
    <name type="scientific">Thalassospira permensis NBRC 106175</name>
    <dbReference type="NCBI Taxonomy" id="1353532"/>
    <lineage>
        <taxon>Bacteria</taxon>
        <taxon>Pseudomonadati</taxon>
        <taxon>Pseudomonadota</taxon>
        <taxon>Alphaproteobacteria</taxon>
        <taxon>Rhodospirillales</taxon>
        <taxon>Thalassospiraceae</taxon>
        <taxon>Thalassospira</taxon>
    </lineage>
</organism>